<dbReference type="AlphaFoldDB" id="A0AAD8JQQ5"/>
<comment type="caution">
    <text evidence="2">The sequence shown here is derived from an EMBL/GenBank/DDBJ whole genome shotgun (WGS) entry which is preliminary data.</text>
</comment>
<keyword evidence="3" id="KW-1185">Reference proteome</keyword>
<feature type="compositionally biased region" description="Polar residues" evidence="1">
    <location>
        <begin position="7"/>
        <end position="19"/>
    </location>
</feature>
<dbReference type="EMBL" id="JAUHHV010000011">
    <property type="protein sequence ID" value="KAK1407961.1"/>
    <property type="molecule type" value="Genomic_DNA"/>
</dbReference>
<organism evidence="2 3">
    <name type="scientific">Tagetes erecta</name>
    <name type="common">African marigold</name>
    <dbReference type="NCBI Taxonomy" id="13708"/>
    <lineage>
        <taxon>Eukaryota</taxon>
        <taxon>Viridiplantae</taxon>
        <taxon>Streptophyta</taxon>
        <taxon>Embryophyta</taxon>
        <taxon>Tracheophyta</taxon>
        <taxon>Spermatophyta</taxon>
        <taxon>Magnoliopsida</taxon>
        <taxon>eudicotyledons</taxon>
        <taxon>Gunneridae</taxon>
        <taxon>Pentapetalae</taxon>
        <taxon>asterids</taxon>
        <taxon>campanulids</taxon>
        <taxon>Asterales</taxon>
        <taxon>Asteraceae</taxon>
        <taxon>Asteroideae</taxon>
        <taxon>Heliantheae alliance</taxon>
        <taxon>Tageteae</taxon>
        <taxon>Tagetes</taxon>
    </lineage>
</organism>
<evidence type="ECO:0000256" key="1">
    <source>
        <dbReference type="SAM" id="MobiDB-lite"/>
    </source>
</evidence>
<sequence length="108" mass="12415">MHLFPDSASNPRGFQNDGQRMSMRMDGMSQFYQRPRDEMGTNMATRYMDFAYVDHGGYLPTHVVENLVYAQLPPVPQRVRRRGRGQGRAMDVEDNVRQQNMEASSSAN</sequence>
<reference evidence="2" key="1">
    <citation type="journal article" date="2023" name="bioRxiv">
        <title>Improved chromosome-level genome assembly for marigold (Tagetes erecta).</title>
        <authorList>
            <person name="Jiang F."/>
            <person name="Yuan L."/>
            <person name="Wang S."/>
            <person name="Wang H."/>
            <person name="Xu D."/>
            <person name="Wang A."/>
            <person name="Fan W."/>
        </authorList>
    </citation>
    <scope>NUCLEOTIDE SEQUENCE</scope>
    <source>
        <strain evidence="2">WSJ</strain>
        <tissue evidence="2">Leaf</tissue>
    </source>
</reference>
<proteinExistence type="predicted"/>
<accession>A0AAD8JQQ5</accession>
<feature type="region of interest" description="Disordered" evidence="1">
    <location>
        <begin position="78"/>
        <end position="108"/>
    </location>
</feature>
<gene>
    <name evidence="2" type="ORF">QVD17_39589</name>
</gene>
<protein>
    <submittedName>
        <fullName evidence="2">Uncharacterized protein</fullName>
    </submittedName>
</protein>
<dbReference type="Proteomes" id="UP001229421">
    <property type="component" value="Unassembled WGS sequence"/>
</dbReference>
<evidence type="ECO:0000313" key="3">
    <source>
        <dbReference type="Proteomes" id="UP001229421"/>
    </source>
</evidence>
<name>A0AAD8JQQ5_TARER</name>
<evidence type="ECO:0000313" key="2">
    <source>
        <dbReference type="EMBL" id="KAK1407961.1"/>
    </source>
</evidence>
<feature type="compositionally biased region" description="Polar residues" evidence="1">
    <location>
        <begin position="97"/>
        <end position="108"/>
    </location>
</feature>
<feature type="region of interest" description="Disordered" evidence="1">
    <location>
        <begin position="1"/>
        <end position="20"/>
    </location>
</feature>